<evidence type="ECO:0000259" key="8">
    <source>
        <dbReference type="Pfam" id="PF17676"/>
    </source>
</evidence>
<feature type="active site" description="Nucleophile" evidence="6">
    <location>
        <position position="111"/>
    </location>
</feature>
<dbReference type="CDD" id="cd07025">
    <property type="entry name" value="Peptidase_S66"/>
    <property type="match status" value="1"/>
</dbReference>
<keyword evidence="5" id="KW-0720">Serine protease</keyword>
<feature type="domain" description="LD-carboxypeptidase N-terminal" evidence="7">
    <location>
        <begin position="14"/>
        <end position="131"/>
    </location>
</feature>
<dbReference type="Proteomes" id="UP000093482">
    <property type="component" value="Unassembled WGS sequence"/>
</dbReference>
<evidence type="ECO:0000256" key="3">
    <source>
        <dbReference type="ARBA" id="ARBA00022670"/>
    </source>
</evidence>
<sequence>MKQRPQRLQIGDTVGIIAPASPLSRERLSLALPMLERLGLRYVLADSVIEGDTHYLAKSDEQRVEEIHAMFKNPEIKAIICARGGYGTGRLLDQLDYPLIEDNPKIFWGYSDITALHTVINEYANLVTFHGDMLGDASRDDFSEASERMFLQLMQPWELHYDETRSPLTTIVGGVARGELTGGNLTLLTSTLGSKYEIDTRGKILVIEDVEESPLHVDRMLNQLRLARKFEGLAGIVVGSFTYSKSLAPQDSTFDAVFNDYFGKLNVPVVKGFNIGHCEPNFAIPLGVDALLNGDAKTLTILPGVE</sequence>
<accession>A0A1C0YAR4</accession>
<dbReference type="Pfam" id="PF17676">
    <property type="entry name" value="Peptidase_S66C"/>
    <property type="match status" value="1"/>
</dbReference>
<feature type="domain" description="LD-carboxypeptidase C-terminal" evidence="8">
    <location>
        <begin position="177"/>
        <end position="290"/>
    </location>
</feature>
<keyword evidence="4" id="KW-0378">Hydrolase</keyword>
<evidence type="ECO:0000313" key="10">
    <source>
        <dbReference type="Proteomes" id="UP000093482"/>
    </source>
</evidence>
<dbReference type="InterPro" id="IPR003507">
    <property type="entry name" value="S66_fam"/>
</dbReference>
<evidence type="ECO:0000256" key="5">
    <source>
        <dbReference type="ARBA" id="ARBA00022825"/>
    </source>
</evidence>
<dbReference type="RefSeq" id="WP_066466579.1">
    <property type="nucleotide sequence ID" value="NZ_MATO01000082.1"/>
</dbReference>
<dbReference type="Gene3D" id="3.40.50.10740">
    <property type="entry name" value="Class I glutamine amidotransferase-like"/>
    <property type="match status" value="1"/>
</dbReference>
<dbReference type="GO" id="GO:0008236">
    <property type="term" value="F:serine-type peptidase activity"/>
    <property type="evidence" value="ECO:0007669"/>
    <property type="project" value="UniProtKB-KW"/>
</dbReference>
<evidence type="ECO:0000313" key="9">
    <source>
        <dbReference type="EMBL" id="OCS84221.1"/>
    </source>
</evidence>
<name>A0A1C0YAR4_9BACL</name>
<dbReference type="InterPro" id="IPR040449">
    <property type="entry name" value="Peptidase_S66_N"/>
</dbReference>
<protein>
    <submittedName>
        <fullName evidence="9">LD-carboxypeptidase</fullName>
    </submittedName>
</protein>
<evidence type="ECO:0000256" key="2">
    <source>
        <dbReference type="ARBA" id="ARBA00022645"/>
    </source>
</evidence>
<dbReference type="PIRSF" id="PIRSF028757">
    <property type="entry name" value="LD-carboxypeptidase"/>
    <property type="match status" value="1"/>
</dbReference>
<keyword evidence="2 9" id="KW-0121">Carboxypeptidase</keyword>
<dbReference type="OrthoDB" id="9807329at2"/>
<dbReference type="GO" id="GO:0006508">
    <property type="term" value="P:proteolysis"/>
    <property type="evidence" value="ECO:0007669"/>
    <property type="project" value="UniProtKB-KW"/>
</dbReference>
<dbReference type="PANTHER" id="PTHR30237:SF2">
    <property type="entry name" value="MUREIN TETRAPEPTIDE CARBOXYPEPTIDASE"/>
    <property type="match status" value="1"/>
</dbReference>
<dbReference type="SUPFAM" id="SSF141986">
    <property type="entry name" value="LD-carboxypeptidase A C-terminal domain-like"/>
    <property type="match status" value="1"/>
</dbReference>
<dbReference type="InterPro" id="IPR027478">
    <property type="entry name" value="LdcA_N"/>
</dbReference>
<evidence type="ECO:0000259" key="7">
    <source>
        <dbReference type="Pfam" id="PF02016"/>
    </source>
</evidence>
<evidence type="ECO:0000256" key="1">
    <source>
        <dbReference type="ARBA" id="ARBA00010233"/>
    </source>
</evidence>
<dbReference type="EMBL" id="MATO01000082">
    <property type="protein sequence ID" value="OCS84221.1"/>
    <property type="molecule type" value="Genomic_DNA"/>
</dbReference>
<gene>
    <name evidence="9" type="ORF">A6K76_16005</name>
</gene>
<keyword evidence="3" id="KW-0645">Protease</keyword>
<dbReference type="InterPro" id="IPR029062">
    <property type="entry name" value="Class_I_gatase-like"/>
</dbReference>
<evidence type="ECO:0000256" key="6">
    <source>
        <dbReference type="PIRSR" id="PIRSR028757-1"/>
    </source>
</evidence>
<organism evidence="9 10">
    <name type="scientific">Caryophanon latum</name>
    <dbReference type="NCBI Taxonomy" id="33977"/>
    <lineage>
        <taxon>Bacteria</taxon>
        <taxon>Bacillati</taxon>
        <taxon>Bacillota</taxon>
        <taxon>Bacilli</taxon>
        <taxon>Bacillales</taxon>
        <taxon>Caryophanaceae</taxon>
        <taxon>Caryophanon</taxon>
    </lineage>
</organism>
<comment type="similarity">
    <text evidence="1">Belongs to the peptidase S66 family.</text>
</comment>
<dbReference type="InterPro" id="IPR040921">
    <property type="entry name" value="Peptidase_S66C"/>
</dbReference>
<dbReference type="AlphaFoldDB" id="A0A1C0YAR4"/>
<dbReference type="Gene3D" id="3.50.30.60">
    <property type="entry name" value="LD-carboxypeptidase A C-terminal domain-like"/>
    <property type="match status" value="1"/>
</dbReference>
<dbReference type="Pfam" id="PF02016">
    <property type="entry name" value="Peptidase_S66"/>
    <property type="match status" value="1"/>
</dbReference>
<proteinExistence type="inferred from homology"/>
<evidence type="ECO:0000256" key="4">
    <source>
        <dbReference type="ARBA" id="ARBA00022801"/>
    </source>
</evidence>
<dbReference type="PANTHER" id="PTHR30237">
    <property type="entry name" value="MURAMOYLTETRAPEPTIDE CARBOXYPEPTIDASE"/>
    <property type="match status" value="1"/>
</dbReference>
<dbReference type="InterPro" id="IPR027461">
    <property type="entry name" value="Carboxypeptidase_A_C_sf"/>
</dbReference>
<dbReference type="GO" id="GO:0004180">
    <property type="term" value="F:carboxypeptidase activity"/>
    <property type="evidence" value="ECO:0007669"/>
    <property type="project" value="UniProtKB-KW"/>
</dbReference>
<dbReference type="SUPFAM" id="SSF52317">
    <property type="entry name" value="Class I glutamine amidotransferase-like"/>
    <property type="match status" value="1"/>
</dbReference>
<feature type="active site" description="Charge relay system" evidence="6">
    <location>
        <position position="208"/>
    </location>
</feature>
<reference evidence="9 10" key="1">
    <citation type="submission" date="2016-07" db="EMBL/GenBank/DDBJ databases">
        <title>Caryophanon latum genome sequencing.</title>
        <authorList>
            <person name="Verma A."/>
            <person name="Pal Y."/>
            <person name="Krishnamurthi S."/>
        </authorList>
    </citation>
    <scope>NUCLEOTIDE SEQUENCE [LARGE SCALE GENOMIC DNA]</scope>
    <source>
        <strain evidence="9 10">DSM 14151</strain>
    </source>
</reference>
<comment type="caution">
    <text evidence="9">The sequence shown here is derived from an EMBL/GenBank/DDBJ whole genome shotgun (WGS) entry which is preliminary data.</text>
</comment>
<keyword evidence="10" id="KW-1185">Reference proteome</keyword>
<feature type="active site" description="Charge relay system" evidence="6">
    <location>
        <position position="277"/>
    </location>
</feature>